<sequence>MKRRILSIESFDQMRPPSPPRAHRIPAFRLAIVVALASVFVLLARASHGGERGSGFSCAGIERCAPTPLQL</sequence>
<reference evidence="1 2" key="1">
    <citation type="submission" date="2019-09" db="EMBL/GenBank/DDBJ databases">
        <title>Isolation and complete genome sequencing of Methylocystis species.</title>
        <authorList>
            <person name="Rumah B.L."/>
            <person name="Stead C.E."/>
            <person name="Stevens B.C."/>
            <person name="Minton N.P."/>
            <person name="Grosse-Honebrink A."/>
            <person name="Zhang Y."/>
        </authorList>
    </citation>
    <scope>NUCLEOTIDE SEQUENCE [LARGE SCALE GENOMIC DNA]</scope>
    <source>
        <strain evidence="1 2">BRCS2</strain>
    </source>
</reference>
<dbReference type="EMBL" id="CP044331">
    <property type="protein sequence ID" value="QGM98363.1"/>
    <property type="molecule type" value="Genomic_DNA"/>
</dbReference>
<accession>A0A6B8MAQ0</accession>
<proteinExistence type="predicted"/>
<keyword evidence="2" id="KW-1185">Reference proteome</keyword>
<evidence type="ECO:0000313" key="2">
    <source>
        <dbReference type="Proteomes" id="UP000422569"/>
    </source>
</evidence>
<gene>
    <name evidence="1" type="ORF">F7D14_13330</name>
</gene>
<name>A0A6B8MAQ0_9HYPH</name>
<protein>
    <submittedName>
        <fullName evidence="1">Uncharacterized protein</fullName>
    </submittedName>
</protein>
<dbReference type="Proteomes" id="UP000422569">
    <property type="component" value="Chromosome"/>
</dbReference>
<dbReference type="AlphaFoldDB" id="A0A6B8MAQ0"/>
<evidence type="ECO:0000313" key="1">
    <source>
        <dbReference type="EMBL" id="QGM98363.1"/>
    </source>
</evidence>
<dbReference type="KEGG" id="mpar:F7D14_13330"/>
<organism evidence="1 2">
    <name type="scientific">Methylocystis parvus</name>
    <dbReference type="NCBI Taxonomy" id="134"/>
    <lineage>
        <taxon>Bacteria</taxon>
        <taxon>Pseudomonadati</taxon>
        <taxon>Pseudomonadota</taxon>
        <taxon>Alphaproteobacteria</taxon>
        <taxon>Hyphomicrobiales</taxon>
        <taxon>Methylocystaceae</taxon>
        <taxon>Methylocystis</taxon>
    </lineage>
</organism>
<dbReference type="RefSeq" id="WP_016917873.1">
    <property type="nucleotide sequence ID" value="NZ_CP044331.1"/>
</dbReference>